<feature type="region of interest" description="Disordered" evidence="2">
    <location>
        <begin position="1"/>
        <end position="27"/>
    </location>
</feature>
<feature type="compositionally biased region" description="Polar residues" evidence="2">
    <location>
        <begin position="1"/>
        <end position="15"/>
    </location>
</feature>
<dbReference type="SUPFAM" id="SSF102405">
    <property type="entry name" value="MCP/YpsA-like"/>
    <property type="match status" value="1"/>
</dbReference>
<organism evidence="5 6">
    <name type="scientific">Terriglobus saanensis (strain ATCC BAA-1853 / DSM 23119 / SP1PR4)</name>
    <dbReference type="NCBI Taxonomy" id="401053"/>
    <lineage>
        <taxon>Bacteria</taxon>
        <taxon>Pseudomonadati</taxon>
        <taxon>Acidobacteriota</taxon>
        <taxon>Terriglobia</taxon>
        <taxon>Terriglobales</taxon>
        <taxon>Acidobacteriaceae</taxon>
        <taxon>Terriglobus</taxon>
    </lineage>
</organism>
<evidence type="ECO:0000313" key="6">
    <source>
        <dbReference type="Proteomes" id="UP000006844"/>
    </source>
</evidence>
<dbReference type="Pfam" id="PF17782">
    <property type="entry name" value="WHD_DprA"/>
    <property type="match status" value="1"/>
</dbReference>
<dbReference type="STRING" id="401053.AciPR4_3125"/>
<dbReference type="RefSeq" id="WP_013569614.1">
    <property type="nucleotide sequence ID" value="NC_014963.1"/>
</dbReference>
<dbReference type="InterPro" id="IPR036388">
    <property type="entry name" value="WH-like_DNA-bd_sf"/>
</dbReference>
<evidence type="ECO:0000256" key="2">
    <source>
        <dbReference type="SAM" id="MobiDB-lite"/>
    </source>
</evidence>
<sequence length="410" mass="44355">MQQSSSVAESNTVTESKAVRNRQGPQKSEDRLAWMALILTPGIGQARALRAMSRLRQPSDLLRADLTQLEGLGMPGSSAGYIADGKAKTVAEEEIERISQAGADFITYDDIAYPERLREIYDPPAVLWHRGDIRLLAYAGIAVVGTRQPSPYGAGMAQMLSRDLANRGMAIFSGMARGVDTYAHKGALEANGKTVAVWGTGIDVIYPKENKRLAEEILQGGGAIVSEYPLGTFPAPQNFPIRNRILSGMSVGVLVVEAAEHSGTRITARCALEQNRDVYAVPGNVTNKNAWGPNTLIKQGAKLTATWEDVWEELPSQVRVELEGRVGGGSESKAGGTASLFPEQGNGLALSTAEQKVYDLLRMDESIQLDLLIESLEGILPSAEIFNALFELELAGKVRQIPGKNYLRTF</sequence>
<dbReference type="KEGG" id="tsa:AciPR4_3125"/>
<evidence type="ECO:0000259" key="3">
    <source>
        <dbReference type="Pfam" id="PF02481"/>
    </source>
</evidence>
<evidence type="ECO:0000313" key="5">
    <source>
        <dbReference type="EMBL" id="ADV83883.1"/>
    </source>
</evidence>
<proteinExistence type="inferred from homology"/>
<dbReference type="PANTHER" id="PTHR43022:SF1">
    <property type="entry name" value="PROTEIN SMF"/>
    <property type="match status" value="1"/>
</dbReference>
<name>E8V6T1_TERSS</name>
<gene>
    <name evidence="5" type="ordered locus">AciPR4_3125</name>
</gene>
<dbReference type="PANTHER" id="PTHR43022">
    <property type="entry name" value="PROTEIN SMF"/>
    <property type="match status" value="1"/>
</dbReference>
<feature type="domain" description="DprA winged helix" evidence="4">
    <location>
        <begin position="349"/>
        <end position="404"/>
    </location>
</feature>
<dbReference type="Gene3D" id="3.40.50.450">
    <property type="match status" value="1"/>
</dbReference>
<dbReference type="InterPro" id="IPR041614">
    <property type="entry name" value="DprA_WH"/>
</dbReference>
<dbReference type="Gene3D" id="1.10.10.10">
    <property type="entry name" value="Winged helix-like DNA-binding domain superfamily/Winged helix DNA-binding domain"/>
    <property type="match status" value="1"/>
</dbReference>
<dbReference type="InterPro" id="IPR003488">
    <property type="entry name" value="DprA"/>
</dbReference>
<keyword evidence="6" id="KW-1185">Reference proteome</keyword>
<protein>
    <submittedName>
        <fullName evidence="5">DNA protecting protein DprA</fullName>
    </submittedName>
</protein>
<dbReference type="AlphaFoldDB" id="E8V6T1"/>
<dbReference type="OrthoDB" id="9785707at2"/>
<comment type="similarity">
    <text evidence="1">Belongs to the DprA/Smf family.</text>
</comment>
<dbReference type="InterPro" id="IPR057666">
    <property type="entry name" value="DrpA_SLOG"/>
</dbReference>
<dbReference type="HOGENOM" id="CLU_029601_0_3_0"/>
<evidence type="ECO:0000256" key="1">
    <source>
        <dbReference type="ARBA" id="ARBA00006525"/>
    </source>
</evidence>
<evidence type="ECO:0000259" key="4">
    <source>
        <dbReference type="Pfam" id="PF17782"/>
    </source>
</evidence>
<dbReference type="Proteomes" id="UP000006844">
    <property type="component" value="Chromosome"/>
</dbReference>
<reference evidence="5 6" key="1">
    <citation type="journal article" date="2012" name="Stand. Genomic Sci.">
        <title>Complete genome sequence of Terriglobus saanensis type strain SP1PR4(T), an Acidobacteria from tundra soil.</title>
        <authorList>
            <person name="Rawat S.R."/>
            <person name="Mannisto M.K."/>
            <person name="Starovoytov V."/>
            <person name="Goodwin L."/>
            <person name="Nolan M."/>
            <person name="Hauser L."/>
            <person name="Land M."/>
            <person name="Davenport K.W."/>
            <person name="Woyke T."/>
            <person name="Haggblom M.M."/>
        </authorList>
    </citation>
    <scope>NUCLEOTIDE SEQUENCE</scope>
    <source>
        <strain evidence="6">ATCC BAA-1853 / DSM 23119 / SP1PR4</strain>
    </source>
</reference>
<dbReference type="GO" id="GO:0009294">
    <property type="term" value="P:DNA-mediated transformation"/>
    <property type="evidence" value="ECO:0007669"/>
    <property type="project" value="InterPro"/>
</dbReference>
<dbReference type="eggNOG" id="COG0758">
    <property type="taxonomic scope" value="Bacteria"/>
</dbReference>
<accession>E8V6T1</accession>
<feature type="domain" description="Smf/DprA SLOG" evidence="3">
    <location>
        <begin position="105"/>
        <end position="314"/>
    </location>
</feature>
<dbReference type="NCBIfam" id="TIGR00732">
    <property type="entry name" value="dprA"/>
    <property type="match status" value="1"/>
</dbReference>
<dbReference type="EMBL" id="CP002467">
    <property type="protein sequence ID" value="ADV83883.1"/>
    <property type="molecule type" value="Genomic_DNA"/>
</dbReference>
<dbReference type="Pfam" id="PF02481">
    <property type="entry name" value="DNA_processg_A"/>
    <property type="match status" value="1"/>
</dbReference>